<dbReference type="InterPro" id="IPR013332">
    <property type="entry name" value="KPR_N"/>
</dbReference>
<proteinExistence type="predicted"/>
<protein>
    <recommendedName>
        <fullName evidence="1">Ketopantoate reductase N-terminal domain-containing protein</fullName>
    </recommendedName>
</protein>
<dbReference type="EMBL" id="UINC01141106">
    <property type="protein sequence ID" value="SVD28649.1"/>
    <property type="molecule type" value="Genomic_DNA"/>
</dbReference>
<accession>A0A382U2V8</accession>
<dbReference type="Gene3D" id="3.40.50.720">
    <property type="entry name" value="NAD(P)-binding Rossmann-like Domain"/>
    <property type="match status" value="1"/>
</dbReference>
<dbReference type="SUPFAM" id="SSF51735">
    <property type="entry name" value="NAD(P)-binding Rossmann-fold domains"/>
    <property type="match status" value="1"/>
</dbReference>
<evidence type="ECO:0000259" key="1">
    <source>
        <dbReference type="Pfam" id="PF02558"/>
    </source>
</evidence>
<dbReference type="Pfam" id="PF02558">
    <property type="entry name" value="ApbA"/>
    <property type="match status" value="1"/>
</dbReference>
<dbReference type="AlphaFoldDB" id="A0A382U2V8"/>
<dbReference type="InterPro" id="IPR036291">
    <property type="entry name" value="NAD(P)-bd_dom_sf"/>
</dbReference>
<feature type="domain" description="Ketopantoate reductase N-terminal" evidence="1">
    <location>
        <begin position="3"/>
        <end position="43"/>
    </location>
</feature>
<evidence type="ECO:0000313" key="2">
    <source>
        <dbReference type="EMBL" id="SVD28649.1"/>
    </source>
</evidence>
<sequence>MHIAVIGAGNMGCLYGANLARAGERVTLVDVRQEHVQAMQEQG</sequence>
<reference evidence="2" key="1">
    <citation type="submission" date="2018-05" db="EMBL/GenBank/DDBJ databases">
        <authorList>
            <person name="Lanie J.A."/>
            <person name="Ng W.-L."/>
            <person name="Kazmierczak K.M."/>
            <person name="Andrzejewski T.M."/>
            <person name="Davidsen T.M."/>
            <person name="Wayne K.J."/>
            <person name="Tettelin H."/>
            <person name="Glass J.I."/>
            <person name="Rusch D."/>
            <person name="Podicherti R."/>
            <person name="Tsui H.-C.T."/>
            <person name="Winkler M.E."/>
        </authorList>
    </citation>
    <scope>NUCLEOTIDE SEQUENCE</scope>
</reference>
<feature type="non-terminal residue" evidence="2">
    <location>
        <position position="43"/>
    </location>
</feature>
<organism evidence="2">
    <name type="scientific">marine metagenome</name>
    <dbReference type="NCBI Taxonomy" id="408172"/>
    <lineage>
        <taxon>unclassified sequences</taxon>
        <taxon>metagenomes</taxon>
        <taxon>ecological metagenomes</taxon>
    </lineage>
</organism>
<gene>
    <name evidence="2" type="ORF">METZ01_LOCUS381503</name>
</gene>
<name>A0A382U2V8_9ZZZZ</name>